<dbReference type="GO" id="GO:0008168">
    <property type="term" value="F:methyltransferase activity"/>
    <property type="evidence" value="ECO:0007669"/>
    <property type="project" value="UniProtKB-KW"/>
</dbReference>
<proteinExistence type="predicted"/>
<dbReference type="eggNOG" id="KOG2940">
    <property type="taxonomic scope" value="Eukaryota"/>
</dbReference>
<keyword evidence="1" id="KW-0489">Methyltransferase</keyword>
<dbReference type="HOGENOM" id="CLU_046586_0_0_1"/>
<dbReference type="STRING" id="1168221.R7YNV1"/>
<evidence type="ECO:0008006" key="5">
    <source>
        <dbReference type="Google" id="ProtNLM"/>
    </source>
</evidence>
<evidence type="ECO:0000313" key="3">
    <source>
        <dbReference type="EMBL" id="EON63538.1"/>
    </source>
</evidence>
<dbReference type="RefSeq" id="XP_007778855.1">
    <property type="nucleotide sequence ID" value="XM_007780665.1"/>
</dbReference>
<dbReference type="OrthoDB" id="16816at2759"/>
<dbReference type="OMA" id="YEVVYGH"/>
<dbReference type="SUPFAM" id="SSF53335">
    <property type="entry name" value="S-adenosyl-L-methionine-dependent methyltransferases"/>
    <property type="match status" value="1"/>
</dbReference>
<accession>R7YNV1</accession>
<reference evidence="4" key="1">
    <citation type="submission" date="2012-06" db="EMBL/GenBank/DDBJ databases">
        <title>The genome sequence of Coniosporium apollinis CBS 100218.</title>
        <authorList>
            <consortium name="The Broad Institute Genome Sequencing Platform"/>
            <person name="Cuomo C."/>
            <person name="Gorbushina A."/>
            <person name="Noack S."/>
            <person name="Walker B."/>
            <person name="Young S.K."/>
            <person name="Zeng Q."/>
            <person name="Gargeya S."/>
            <person name="Fitzgerald M."/>
            <person name="Haas B."/>
            <person name="Abouelleil A."/>
            <person name="Alvarado L."/>
            <person name="Arachchi H.M."/>
            <person name="Berlin A.M."/>
            <person name="Chapman S.B."/>
            <person name="Goldberg J."/>
            <person name="Griggs A."/>
            <person name="Gujja S."/>
            <person name="Hansen M."/>
            <person name="Howarth C."/>
            <person name="Imamovic A."/>
            <person name="Larimer J."/>
            <person name="McCowan C."/>
            <person name="Montmayeur A."/>
            <person name="Murphy C."/>
            <person name="Neiman D."/>
            <person name="Pearson M."/>
            <person name="Priest M."/>
            <person name="Roberts A."/>
            <person name="Saif S."/>
            <person name="Shea T."/>
            <person name="Sisk P."/>
            <person name="Sykes S."/>
            <person name="Wortman J."/>
            <person name="Nusbaum C."/>
            <person name="Birren B."/>
        </authorList>
    </citation>
    <scope>NUCLEOTIDE SEQUENCE [LARGE SCALE GENOMIC DNA]</scope>
    <source>
        <strain evidence="4">CBS 100218</strain>
    </source>
</reference>
<dbReference type="PANTHER" id="PTHR13090:SF1">
    <property type="entry name" value="ARGININE-HYDROXYLASE NDUFAF5, MITOCHONDRIAL"/>
    <property type="match status" value="1"/>
</dbReference>
<evidence type="ECO:0000256" key="1">
    <source>
        <dbReference type="ARBA" id="ARBA00022603"/>
    </source>
</evidence>
<gene>
    <name evidence="3" type="ORF">W97_02766</name>
</gene>
<keyword evidence="4" id="KW-1185">Reference proteome</keyword>
<dbReference type="GO" id="GO:0005739">
    <property type="term" value="C:mitochondrion"/>
    <property type="evidence" value="ECO:0007669"/>
    <property type="project" value="TreeGrafter"/>
</dbReference>
<dbReference type="Gene3D" id="3.40.50.150">
    <property type="entry name" value="Vaccinia Virus protein VP39"/>
    <property type="match status" value="1"/>
</dbReference>
<dbReference type="GO" id="GO:0032981">
    <property type="term" value="P:mitochondrial respiratory chain complex I assembly"/>
    <property type="evidence" value="ECO:0007669"/>
    <property type="project" value="TreeGrafter"/>
</dbReference>
<protein>
    <recommendedName>
        <fullName evidence="5">Methyltransferase type 11 domain-containing protein</fullName>
    </recommendedName>
</protein>
<evidence type="ECO:0000256" key="2">
    <source>
        <dbReference type="ARBA" id="ARBA00022679"/>
    </source>
</evidence>
<dbReference type="EMBL" id="JH767563">
    <property type="protein sequence ID" value="EON63538.1"/>
    <property type="molecule type" value="Genomic_DNA"/>
</dbReference>
<keyword evidence="2" id="KW-0808">Transferase</keyword>
<dbReference type="InterPro" id="IPR050602">
    <property type="entry name" value="Malonyl-ACP_OMT"/>
</dbReference>
<dbReference type="Proteomes" id="UP000016924">
    <property type="component" value="Unassembled WGS sequence"/>
</dbReference>
<evidence type="ECO:0000313" key="4">
    <source>
        <dbReference type="Proteomes" id="UP000016924"/>
    </source>
</evidence>
<dbReference type="Pfam" id="PF13489">
    <property type="entry name" value="Methyltransf_23"/>
    <property type="match status" value="1"/>
</dbReference>
<dbReference type="AlphaFoldDB" id="R7YNV1"/>
<name>R7YNV1_CONA1</name>
<sequence length="360" mass="39024">MKPFSPRAFISPPSIRHGIRAHRRHYAVQAPGAPTLEVFSRSQKWLQKERAASNADVSRQADYLRDEVASRLCERLLDINRHFPKVLDLGANACNIAAALTRPNPDPDPSKPVSAPLANRIGELTCAESSRTLLHRDASLPFNSAIPIVREVLPTEEQLPYAANTFDAVISSLSLHWINDLPSVLSQINSILKPDAPFLGVMLGGDSLYELRTSLQLAELSLRGGVSTRTSPLADVRDVGGLLQSAGFKLLTVDVDDIIVEYPSSFALMADLQAMGESNAVLGREQGPIRRDVLVAAEAIYRELHAEGRQELPATFRLIYMIGWKEGPNQSKPLPRGSGMVSIKEILEGGGGDGGGGGKK</sequence>
<dbReference type="GeneID" id="19900077"/>
<dbReference type="GO" id="GO:0032259">
    <property type="term" value="P:methylation"/>
    <property type="evidence" value="ECO:0007669"/>
    <property type="project" value="UniProtKB-KW"/>
</dbReference>
<organism evidence="3 4">
    <name type="scientific">Coniosporium apollinis (strain CBS 100218)</name>
    <name type="common">Rock-inhabiting black yeast</name>
    <dbReference type="NCBI Taxonomy" id="1168221"/>
    <lineage>
        <taxon>Eukaryota</taxon>
        <taxon>Fungi</taxon>
        <taxon>Dikarya</taxon>
        <taxon>Ascomycota</taxon>
        <taxon>Pezizomycotina</taxon>
        <taxon>Dothideomycetes</taxon>
        <taxon>Dothideomycetes incertae sedis</taxon>
        <taxon>Coniosporium</taxon>
    </lineage>
</organism>
<dbReference type="PANTHER" id="PTHR13090">
    <property type="entry name" value="ARGININE-HYDROXYLASE NDUFAF5, MITOCHONDRIAL"/>
    <property type="match status" value="1"/>
</dbReference>
<dbReference type="InterPro" id="IPR029063">
    <property type="entry name" value="SAM-dependent_MTases_sf"/>
</dbReference>